<keyword evidence="1" id="KW-1133">Transmembrane helix</keyword>
<name>A0A0F8Y128_9ZZZZ</name>
<reference evidence="2" key="1">
    <citation type="journal article" date="2015" name="Nature">
        <title>Complex archaea that bridge the gap between prokaryotes and eukaryotes.</title>
        <authorList>
            <person name="Spang A."/>
            <person name="Saw J.H."/>
            <person name="Jorgensen S.L."/>
            <person name="Zaremba-Niedzwiedzka K."/>
            <person name="Martijn J."/>
            <person name="Lind A.E."/>
            <person name="van Eijk R."/>
            <person name="Schleper C."/>
            <person name="Guy L."/>
            <person name="Ettema T.J."/>
        </authorList>
    </citation>
    <scope>NUCLEOTIDE SEQUENCE</scope>
</reference>
<dbReference type="AlphaFoldDB" id="A0A0F8Y128"/>
<evidence type="ECO:0000313" key="2">
    <source>
        <dbReference type="EMBL" id="KKK67285.1"/>
    </source>
</evidence>
<protein>
    <submittedName>
        <fullName evidence="2">Uncharacterized protein</fullName>
    </submittedName>
</protein>
<gene>
    <name evidence="2" type="ORF">LCGC14_2955600</name>
</gene>
<keyword evidence="1" id="KW-0812">Transmembrane</keyword>
<sequence>MSKPTLREMLDFVWDTKVFLYYAKFSLPFAVLGGLFIFAYWLVTGEIPK</sequence>
<comment type="caution">
    <text evidence="2">The sequence shown here is derived from an EMBL/GenBank/DDBJ whole genome shotgun (WGS) entry which is preliminary data.</text>
</comment>
<organism evidence="2">
    <name type="scientific">marine sediment metagenome</name>
    <dbReference type="NCBI Taxonomy" id="412755"/>
    <lineage>
        <taxon>unclassified sequences</taxon>
        <taxon>metagenomes</taxon>
        <taxon>ecological metagenomes</taxon>
    </lineage>
</organism>
<proteinExistence type="predicted"/>
<keyword evidence="1" id="KW-0472">Membrane</keyword>
<feature type="transmembrane region" description="Helical" evidence="1">
    <location>
        <begin position="20"/>
        <end position="43"/>
    </location>
</feature>
<accession>A0A0F8Y128</accession>
<dbReference type="EMBL" id="LAZR01059688">
    <property type="protein sequence ID" value="KKK67285.1"/>
    <property type="molecule type" value="Genomic_DNA"/>
</dbReference>
<evidence type="ECO:0000256" key="1">
    <source>
        <dbReference type="SAM" id="Phobius"/>
    </source>
</evidence>